<feature type="transmembrane region" description="Helical" evidence="9">
    <location>
        <begin position="481"/>
        <end position="504"/>
    </location>
</feature>
<organism evidence="11 12">
    <name type="scientific">Aspergillus bertholletiae</name>
    <dbReference type="NCBI Taxonomy" id="1226010"/>
    <lineage>
        <taxon>Eukaryota</taxon>
        <taxon>Fungi</taxon>
        <taxon>Dikarya</taxon>
        <taxon>Ascomycota</taxon>
        <taxon>Pezizomycotina</taxon>
        <taxon>Eurotiomycetes</taxon>
        <taxon>Eurotiomycetidae</taxon>
        <taxon>Eurotiales</taxon>
        <taxon>Aspergillaceae</taxon>
        <taxon>Aspergillus</taxon>
        <taxon>Aspergillus subgen. Circumdati</taxon>
    </lineage>
</organism>
<comment type="similarity">
    <text evidence="2 8">Belongs to the major facilitator superfamily. Sugar transporter (TC 2.A.1.1) family.</text>
</comment>
<evidence type="ECO:0000256" key="7">
    <source>
        <dbReference type="ARBA" id="ARBA00023136"/>
    </source>
</evidence>
<keyword evidence="4" id="KW-0762">Sugar transport</keyword>
<dbReference type="AlphaFoldDB" id="A0A5N7BNA3"/>
<feature type="transmembrane region" description="Helical" evidence="9">
    <location>
        <begin position="232"/>
        <end position="251"/>
    </location>
</feature>
<evidence type="ECO:0000256" key="3">
    <source>
        <dbReference type="ARBA" id="ARBA00022448"/>
    </source>
</evidence>
<dbReference type="OrthoDB" id="6612291at2759"/>
<keyword evidence="6 9" id="KW-1133">Transmembrane helix</keyword>
<dbReference type="Proteomes" id="UP000326198">
    <property type="component" value="Unassembled WGS sequence"/>
</dbReference>
<dbReference type="InterPro" id="IPR005828">
    <property type="entry name" value="MFS_sugar_transport-like"/>
</dbReference>
<dbReference type="InterPro" id="IPR050360">
    <property type="entry name" value="MFS_Sugar_Transporters"/>
</dbReference>
<sequence>MEPSKLQSPETLEFVSPIDTLPQDIHLQSVQRDSVGYATPARPTGNLDLFQDLSSRVPGLHDLSSGARAATNAEHKMTFLKACRVYPKAMAWSALASSTIIMEGFDLTLVNSFLASPAFQNSYGSLASTVTGHQIPLAWQSGLSNAAVSGEILGLFLNGYCTDRFGYHRTMVGALIWLSLSLFLFFFSINVQMLLAAQILCGLSWGIFQTMSTAYAAEVVPATLRPYLTSNINMCWLLGQLCGVGVVYAFVNSQSEWAYRIPFGLQWAFVIPILLGMIFAPESPWWLVRHGRFDEAKESLRRLTSPGSEDNFNVDETILMMRHTSEVEKHLNGSGLSYLDCFKGTSLRRTEIACVVWITQSLSGSVLTGYAAYFFVQAGLPVTHAFHVAVGMYGAGIVGGILSWIWLRRFGRRKLYLAGLSISFIILLGAGGISLMTKRKTVSWVLGSFVIAQTFCYDNTIGPVCYVLVAEIPSTRLRIRTIVLARVAYNICSIVVNIITLHMLNPTSWDWKGKSCFFFAGTTFCCLSWSYFRLPEPRGLTYLELDILFDKKASARKFEQFQKKLASSGYFSLAPVARPESLWWGYS</sequence>
<evidence type="ECO:0000256" key="6">
    <source>
        <dbReference type="ARBA" id="ARBA00022989"/>
    </source>
</evidence>
<dbReference type="SUPFAM" id="SSF103473">
    <property type="entry name" value="MFS general substrate transporter"/>
    <property type="match status" value="1"/>
</dbReference>
<dbReference type="PANTHER" id="PTHR48022:SF49">
    <property type="entry name" value="SUGAR TRANSPORTER, PUTATIVE (AFU_ORTHOLOGUE AFUA_8G01340)-RELATED"/>
    <property type="match status" value="1"/>
</dbReference>
<evidence type="ECO:0000256" key="8">
    <source>
        <dbReference type="RuleBase" id="RU003346"/>
    </source>
</evidence>
<dbReference type="NCBIfam" id="TIGR00879">
    <property type="entry name" value="SP"/>
    <property type="match status" value="1"/>
</dbReference>
<evidence type="ECO:0000256" key="4">
    <source>
        <dbReference type="ARBA" id="ARBA00022597"/>
    </source>
</evidence>
<feature type="transmembrane region" description="Helical" evidence="9">
    <location>
        <begin position="352"/>
        <end position="373"/>
    </location>
</feature>
<comment type="subcellular location">
    <subcellularLocation>
        <location evidence="1">Membrane</location>
        <topology evidence="1">Multi-pass membrane protein</topology>
    </subcellularLocation>
</comment>
<reference evidence="11 12" key="1">
    <citation type="submission" date="2019-04" db="EMBL/GenBank/DDBJ databases">
        <title>Friends and foes A comparative genomics studyof 23 Aspergillus species from section Flavi.</title>
        <authorList>
            <consortium name="DOE Joint Genome Institute"/>
            <person name="Kjaerbolling I."/>
            <person name="Vesth T."/>
            <person name="Frisvad J.C."/>
            <person name="Nybo J.L."/>
            <person name="Theobald S."/>
            <person name="Kildgaard S."/>
            <person name="Isbrandt T."/>
            <person name="Kuo A."/>
            <person name="Sato A."/>
            <person name="Lyhne E.K."/>
            <person name="Kogle M.E."/>
            <person name="Wiebenga A."/>
            <person name="Kun R.S."/>
            <person name="Lubbers R.J."/>
            <person name="Makela M.R."/>
            <person name="Barry K."/>
            <person name="Chovatia M."/>
            <person name="Clum A."/>
            <person name="Daum C."/>
            <person name="Haridas S."/>
            <person name="He G."/>
            <person name="LaButti K."/>
            <person name="Lipzen A."/>
            <person name="Mondo S."/>
            <person name="Riley R."/>
            <person name="Salamov A."/>
            <person name="Simmons B.A."/>
            <person name="Magnuson J.K."/>
            <person name="Henrissat B."/>
            <person name="Mortensen U.H."/>
            <person name="Larsen T.O."/>
            <person name="Devries R.P."/>
            <person name="Grigoriev I.V."/>
            <person name="Machida M."/>
            <person name="Baker S.E."/>
            <person name="Andersen M.R."/>
        </authorList>
    </citation>
    <scope>NUCLEOTIDE SEQUENCE [LARGE SCALE GENOMIC DNA]</scope>
    <source>
        <strain evidence="11 12">IBT 29228</strain>
    </source>
</reference>
<keyword evidence="12" id="KW-1185">Reference proteome</keyword>
<gene>
    <name evidence="11" type="ORF">BDV26DRAFT_287761</name>
</gene>
<evidence type="ECO:0000256" key="1">
    <source>
        <dbReference type="ARBA" id="ARBA00004141"/>
    </source>
</evidence>
<feature type="domain" description="Major facilitator superfamily (MFS) profile" evidence="10">
    <location>
        <begin position="92"/>
        <end position="538"/>
    </location>
</feature>
<dbReference type="PANTHER" id="PTHR48022">
    <property type="entry name" value="PLASTIDIC GLUCOSE TRANSPORTER 4"/>
    <property type="match status" value="1"/>
</dbReference>
<dbReference type="GO" id="GO:0016020">
    <property type="term" value="C:membrane"/>
    <property type="evidence" value="ECO:0007669"/>
    <property type="project" value="UniProtKB-SubCell"/>
</dbReference>
<dbReference type="EMBL" id="ML736156">
    <property type="protein sequence ID" value="KAE8383259.1"/>
    <property type="molecule type" value="Genomic_DNA"/>
</dbReference>
<dbReference type="InterPro" id="IPR036259">
    <property type="entry name" value="MFS_trans_sf"/>
</dbReference>
<evidence type="ECO:0000313" key="11">
    <source>
        <dbReference type="EMBL" id="KAE8383259.1"/>
    </source>
</evidence>
<accession>A0A5N7BNA3</accession>
<evidence type="ECO:0000259" key="10">
    <source>
        <dbReference type="PROSITE" id="PS50850"/>
    </source>
</evidence>
<dbReference type="InterPro" id="IPR005829">
    <property type="entry name" value="Sugar_transporter_CS"/>
</dbReference>
<protein>
    <recommendedName>
        <fullName evidence="10">Major facilitator superfamily (MFS) profile domain-containing protein</fullName>
    </recommendedName>
</protein>
<keyword evidence="5 9" id="KW-0812">Transmembrane</keyword>
<keyword evidence="3 8" id="KW-0813">Transport</keyword>
<feature type="transmembrane region" description="Helical" evidence="9">
    <location>
        <begin position="172"/>
        <end position="189"/>
    </location>
</feature>
<evidence type="ECO:0000256" key="2">
    <source>
        <dbReference type="ARBA" id="ARBA00010992"/>
    </source>
</evidence>
<feature type="transmembrane region" description="Helical" evidence="9">
    <location>
        <begin position="385"/>
        <end position="407"/>
    </location>
</feature>
<feature type="transmembrane region" description="Helical" evidence="9">
    <location>
        <begin position="257"/>
        <end position="280"/>
    </location>
</feature>
<dbReference type="InterPro" id="IPR020846">
    <property type="entry name" value="MFS_dom"/>
</dbReference>
<feature type="transmembrane region" description="Helical" evidence="9">
    <location>
        <begin position="195"/>
        <end position="220"/>
    </location>
</feature>
<dbReference type="GO" id="GO:0005351">
    <property type="term" value="F:carbohydrate:proton symporter activity"/>
    <property type="evidence" value="ECO:0007669"/>
    <property type="project" value="TreeGrafter"/>
</dbReference>
<evidence type="ECO:0000256" key="9">
    <source>
        <dbReference type="SAM" id="Phobius"/>
    </source>
</evidence>
<name>A0A5N7BNA3_9EURO</name>
<evidence type="ECO:0000313" key="12">
    <source>
        <dbReference type="Proteomes" id="UP000326198"/>
    </source>
</evidence>
<evidence type="ECO:0000256" key="5">
    <source>
        <dbReference type="ARBA" id="ARBA00022692"/>
    </source>
</evidence>
<keyword evidence="7 9" id="KW-0472">Membrane</keyword>
<dbReference type="Gene3D" id="1.20.1250.20">
    <property type="entry name" value="MFS general substrate transporter like domains"/>
    <property type="match status" value="1"/>
</dbReference>
<dbReference type="Pfam" id="PF00083">
    <property type="entry name" value="Sugar_tr"/>
    <property type="match status" value="1"/>
</dbReference>
<feature type="transmembrane region" description="Helical" evidence="9">
    <location>
        <begin position="442"/>
        <end position="469"/>
    </location>
</feature>
<feature type="transmembrane region" description="Helical" evidence="9">
    <location>
        <begin position="414"/>
        <end position="436"/>
    </location>
</feature>
<dbReference type="PROSITE" id="PS50850">
    <property type="entry name" value="MFS"/>
    <property type="match status" value="1"/>
</dbReference>
<dbReference type="InterPro" id="IPR003663">
    <property type="entry name" value="Sugar/inositol_transpt"/>
</dbReference>
<dbReference type="PROSITE" id="PS00217">
    <property type="entry name" value="SUGAR_TRANSPORT_2"/>
    <property type="match status" value="1"/>
</dbReference>
<dbReference type="FunFam" id="1.20.1250.20:FF:000254">
    <property type="entry name" value="MAL31p Maltose permease"/>
    <property type="match status" value="1"/>
</dbReference>
<proteinExistence type="inferred from homology"/>